<accession>A0A5D0R3L2</accession>
<protein>
    <submittedName>
        <fullName evidence="1">Alpha-ketoglutarate decarboxylase</fullName>
    </submittedName>
</protein>
<comment type="caution">
    <text evidence="1">The sequence shown here is derived from an EMBL/GenBank/DDBJ whole genome shotgun (WGS) entry which is preliminary data.</text>
</comment>
<sequence>MKLDSLFRKLNNIFIGFFLLFTISVTAQNNSNDFWSHVRFGGAVGLSFSGDYFSGTLAPSAIYRFNPQFAMGVSLNGTYSSRKDYYKSTILGGSVLGLFNPIPQLQLSAEFEELNVSRKWENRLLIADENYWYPALFLGAGYTISSGRISTAIGIRYDVLYDRDKSIYGMSWMPFFRVYF</sequence>
<reference evidence="1 2" key="1">
    <citation type="submission" date="2019-08" db="EMBL/GenBank/DDBJ databases">
        <title>Genomes of Antarctic Bizionia species.</title>
        <authorList>
            <person name="Bowman J.P."/>
        </authorList>
    </citation>
    <scope>NUCLEOTIDE SEQUENCE [LARGE SCALE GENOMIC DNA]</scope>
    <source>
        <strain evidence="1 2">APA-1</strain>
    </source>
</reference>
<proteinExistence type="predicted"/>
<organism evidence="1 2">
    <name type="scientific">Bizionia algoritergicola</name>
    <dbReference type="NCBI Taxonomy" id="291187"/>
    <lineage>
        <taxon>Bacteria</taxon>
        <taxon>Pseudomonadati</taxon>
        <taxon>Bacteroidota</taxon>
        <taxon>Flavobacteriia</taxon>
        <taxon>Flavobacteriales</taxon>
        <taxon>Flavobacteriaceae</taxon>
        <taxon>Bizionia</taxon>
    </lineage>
</organism>
<keyword evidence="2" id="KW-1185">Reference proteome</keyword>
<evidence type="ECO:0000313" key="1">
    <source>
        <dbReference type="EMBL" id="TYB75431.1"/>
    </source>
</evidence>
<dbReference type="OrthoDB" id="1160493at2"/>
<dbReference type="EMBL" id="VSKL01000001">
    <property type="protein sequence ID" value="TYB75431.1"/>
    <property type="molecule type" value="Genomic_DNA"/>
</dbReference>
<evidence type="ECO:0000313" key="2">
    <source>
        <dbReference type="Proteomes" id="UP000324358"/>
    </source>
</evidence>
<dbReference type="AlphaFoldDB" id="A0A5D0R3L2"/>
<name>A0A5D0R3L2_9FLAO</name>
<gene>
    <name evidence="1" type="ORF">ES675_04715</name>
</gene>
<dbReference type="Proteomes" id="UP000324358">
    <property type="component" value="Unassembled WGS sequence"/>
</dbReference>
<dbReference type="RefSeq" id="WP_066248870.1">
    <property type="nucleotide sequence ID" value="NZ_VSKL01000001.1"/>
</dbReference>